<evidence type="ECO:0000313" key="4">
    <source>
        <dbReference type="Proteomes" id="UP001060336"/>
    </source>
</evidence>
<dbReference type="GO" id="GO:0005737">
    <property type="term" value="C:cytoplasm"/>
    <property type="evidence" value="ECO:0007669"/>
    <property type="project" value="TreeGrafter"/>
</dbReference>
<dbReference type="Gene3D" id="3.10.490.10">
    <property type="entry name" value="Gamma-glutamyl cyclotransferase-like"/>
    <property type="match status" value="1"/>
</dbReference>
<dbReference type="InterPro" id="IPR013024">
    <property type="entry name" value="GGCT-like"/>
</dbReference>
<evidence type="ECO:0000313" key="3">
    <source>
        <dbReference type="EMBL" id="UUX51916.1"/>
    </source>
</evidence>
<dbReference type="RefSeq" id="WP_257771671.1">
    <property type="nucleotide sequence ID" value="NZ_CP102480.1"/>
</dbReference>
<dbReference type="CDD" id="cd06661">
    <property type="entry name" value="GGCT_like"/>
    <property type="match status" value="1"/>
</dbReference>
<gene>
    <name evidence="3" type="ORF">NUH88_09470</name>
</gene>
<dbReference type="InterPro" id="IPR006840">
    <property type="entry name" value="ChaC"/>
</dbReference>
<reference evidence="3" key="1">
    <citation type="submission" date="2022-08" db="EMBL/GenBank/DDBJ databases">
        <title>Nisaea acidiphila sp. nov., isolated from a marine algal debris and emended description of the genus Nisaea Urios et al. 2008.</title>
        <authorList>
            <person name="Kwon K."/>
        </authorList>
    </citation>
    <scope>NUCLEOTIDE SEQUENCE</scope>
    <source>
        <strain evidence="3">MEBiC11861</strain>
    </source>
</reference>
<dbReference type="EC" id="4.3.2.7" evidence="1"/>
<name>A0A9J7B0A7_9PROT</name>
<proteinExistence type="predicted"/>
<dbReference type="Pfam" id="PF04752">
    <property type="entry name" value="ChaC"/>
    <property type="match status" value="1"/>
</dbReference>
<accession>A0A9J7B0A7</accession>
<dbReference type="EMBL" id="CP102480">
    <property type="protein sequence ID" value="UUX51916.1"/>
    <property type="molecule type" value="Genomic_DNA"/>
</dbReference>
<dbReference type="PANTHER" id="PTHR12192:SF2">
    <property type="entry name" value="GLUTATHIONE-SPECIFIC GAMMA-GLUTAMYLCYCLOTRANSFERASE 2"/>
    <property type="match status" value="1"/>
</dbReference>
<dbReference type="GO" id="GO:0006751">
    <property type="term" value="P:glutathione catabolic process"/>
    <property type="evidence" value="ECO:0007669"/>
    <property type="project" value="InterPro"/>
</dbReference>
<dbReference type="SUPFAM" id="SSF110857">
    <property type="entry name" value="Gamma-glutamyl cyclotransferase-like"/>
    <property type="match status" value="1"/>
</dbReference>
<dbReference type="GO" id="GO:0061928">
    <property type="term" value="F:glutathione specific gamma-glutamylcyclotransferase activity"/>
    <property type="evidence" value="ECO:0007669"/>
    <property type="project" value="UniProtKB-EC"/>
</dbReference>
<dbReference type="PANTHER" id="PTHR12192">
    <property type="entry name" value="CATION TRANSPORT PROTEIN CHAC-RELATED"/>
    <property type="match status" value="1"/>
</dbReference>
<keyword evidence="4" id="KW-1185">Reference proteome</keyword>
<evidence type="ECO:0000256" key="1">
    <source>
        <dbReference type="ARBA" id="ARBA00012344"/>
    </source>
</evidence>
<keyword evidence="2" id="KW-0456">Lyase</keyword>
<evidence type="ECO:0000256" key="2">
    <source>
        <dbReference type="ARBA" id="ARBA00023239"/>
    </source>
</evidence>
<dbReference type="Proteomes" id="UP001060336">
    <property type="component" value="Chromosome"/>
</dbReference>
<dbReference type="AlphaFoldDB" id="A0A9J7B0A7"/>
<dbReference type="InterPro" id="IPR036568">
    <property type="entry name" value="GGCT-like_sf"/>
</dbReference>
<sequence length="232" mass="26214">MSIPTKIDLNRDTIRSGHIRSLIRAHATSYRVLTDEELHASLTSMFPEDGPQGDAWLFGYGSLIWNPTIHFAESRCATAHGYHRRFCLQTHLGRGSPETPGLTLGLDRGGCCRGVAFRIPRETALEELEIVWRREMVSDAYIPRWLTLSSEEGPIRAIGFVMNRDHERYVGQLPEEEMARTIERAHGFLGPCAEYLFNTVEHLDELGIPDRGLTRLRDRVSEIRSAAGDPSD</sequence>
<organism evidence="3 4">
    <name type="scientific">Nisaea acidiphila</name>
    <dbReference type="NCBI Taxonomy" id="1862145"/>
    <lineage>
        <taxon>Bacteria</taxon>
        <taxon>Pseudomonadati</taxon>
        <taxon>Pseudomonadota</taxon>
        <taxon>Alphaproteobacteria</taxon>
        <taxon>Rhodospirillales</taxon>
        <taxon>Thalassobaculaceae</taxon>
        <taxon>Nisaea</taxon>
    </lineage>
</organism>
<dbReference type="KEGG" id="naci:NUH88_09470"/>
<protein>
    <recommendedName>
        <fullName evidence="1">glutathione-specific gamma-glutamylcyclotransferase</fullName>
        <ecNumber evidence="1">4.3.2.7</ecNumber>
    </recommendedName>
</protein>